<dbReference type="EC" id="5.2.1.8" evidence="3 6"/>
<evidence type="ECO:0000313" key="10">
    <source>
        <dbReference type="EMBL" id="MFC5056065.1"/>
    </source>
</evidence>
<feature type="region of interest" description="Disordered" evidence="7">
    <location>
        <begin position="133"/>
        <end position="166"/>
    </location>
</feature>
<dbReference type="Pfam" id="PF00254">
    <property type="entry name" value="FKBP_C"/>
    <property type="match status" value="1"/>
</dbReference>
<evidence type="ECO:0000256" key="5">
    <source>
        <dbReference type="ARBA" id="ARBA00023235"/>
    </source>
</evidence>
<evidence type="ECO:0000259" key="8">
    <source>
        <dbReference type="PROSITE" id="PS50059"/>
    </source>
</evidence>
<organism evidence="10 11">
    <name type="scientific">Saccharothrix xinjiangensis</name>
    <dbReference type="NCBI Taxonomy" id="204798"/>
    <lineage>
        <taxon>Bacteria</taxon>
        <taxon>Bacillati</taxon>
        <taxon>Actinomycetota</taxon>
        <taxon>Actinomycetes</taxon>
        <taxon>Pseudonocardiales</taxon>
        <taxon>Pseudonocardiaceae</taxon>
        <taxon>Saccharothrix</taxon>
    </lineage>
</organism>
<protein>
    <recommendedName>
        <fullName evidence="3 6">peptidylprolyl isomerase</fullName>
        <ecNumber evidence="3 6">5.2.1.8</ecNumber>
    </recommendedName>
</protein>
<comment type="catalytic activity">
    <reaction evidence="1 6">
        <text>[protein]-peptidylproline (omega=180) = [protein]-peptidylproline (omega=0)</text>
        <dbReference type="Rhea" id="RHEA:16237"/>
        <dbReference type="Rhea" id="RHEA-COMP:10747"/>
        <dbReference type="Rhea" id="RHEA-COMP:10748"/>
        <dbReference type="ChEBI" id="CHEBI:83833"/>
        <dbReference type="ChEBI" id="CHEBI:83834"/>
        <dbReference type="EC" id="5.2.1.8"/>
    </reaction>
</comment>
<dbReference type="Gene3D" id="3.10.50.40">
    <property type="match status" value="1"/>
</dbReference>
<dbReference type="RefSeq" id="WP_344039633.1">
    <property type="nucleotide sequence ID" value="NZ_BAAAKE010000017.1"/>
</dbReference>
<feature type="region of interest" description="Disordered" evidence="7">
    <location>
        <begin position="198"/>
        <end position="222"/>
    </location>
</feature>
<dbReference type="PANTHER" id="PTHR43811:SF19">
    <property type="entry name" value="39 KDA FK506-BINDING NUCLEAR PROTEIN"/>
    <property type="match status" value="1"/>
</dbReference>
<dbReference type="SUPFAM" id="SSF54534">
    <property type="entry name" value="FKBP-like"/>
    <property type="match status" value="1"/>
</dbReference>
<evidence type="ECO:0000256" key="3">
    <source>
        <dbReference type="ARBA" id="ARBA00013194"/>
    </source>
</evidence>
<dbReference type="InterPro" id="IPR000157">
    <property type="entry name" value="TIR_dom"/>
</dbReference>
<dbReference type="EMBL" id="JBHSJB010000018">
    <property type="protein sequence ID" value="MFC5056065.1"/>
    <property type="molecule type" value="Genomic_DNA"/>
</dbReference>
<gene>
    <name evidence="10" type="ORF">ACFPFM_20195</name>
</gene>
<feature type="compositionally biased region" description="Low complexity" evidence="7">
    <location>
        <begin position="204"/>
        <end position="220"/>
    </location>
</feature>
<feature type="domain" description="PPIase FKBP-type" evidence="8">
    <location>
        <begin position="268"/>
        <end position="356"/>
    </location>
</feature>
<dbReference type="PROSITE" id="PS50104">
    <property type="entry name" value="TIR"/>
    <property type="match status" value="1"/>
</dbReference>
<dbReference type="Proteomes" id="UP001595833">
    <property type="component" value="Unassembled WGS sequence"/>
</dbReference>
<dbReference type="Gene3D" id="3.40.50.10140">
    <property type="entry name" value="Toll/interleukin-1 receptor homology (TIR) domain"/>
    <property type="match status" value="1"/>
</dbReference>
<evidence type="ECO:0000256" key="6">
    <source>
        <dbReference type="PROSITE-ProRule" id="PRU00277"/>
    </source>
</evidence>
<dbReference type="PROSITE" id="PS50059">
    <property type="entry name" value="FKBP_PPIASE"/>
    <property type="match status" value="1"/>
</dbReference>
<keyword evidence="11" id="KW-1185">Reference proteome</keyword>
<sequence length="356" mass="37502">MAHVFISYSRRQQPYARRLAGHLRVEHGIDTWIDDELITGDRWERVIHTRIDECAALVVLMSPESEASDWVDLEITRAQDRGKPVLPLPLLLAGTVFFRLGNLQYEDVRDGSMPGARFVTALRRITGTSPAVDTTVPPAAADTPPIVAGTPPVAAATPGTDLPTTPARPGRRVLAWSAAGGVALLALVVTLLNLPTGSPDAGKGVSSTPVGSTTGGTTPPDHCAIEDVQVGDDTTAEPTITLPTGCAPPAELVVRDLAVGAGPEIRAGATTTVHYALMTWSDRTLVESSLGEQLPFELANVGNAPVIAGWNEGLIGAREGGRRLLVVPPDKGYPNGHAGIRPNETLVFVIDVLTVT</sequence>
<feature type="domain" description="TIR" evidence="9">
    <location>
        <begin position="1"/>
        <end position="126"/>
    </location>
</feature>
<comment type="similarity">
    <text evidence="2">Belongs to the FKBP-type PPIase family.</text>
</comment>
<evidence type="ECO:0000256" key="4">
    <source>
        <dbReference type="ARBA" id="ARBA00023110"/>
    </source>
</evidence>
<dbReference type="Pfam" id="PF13676">
    <property type="entry name" value="TIR_2"/>
    <property type="match status" value="1"/>
</dbReference>
<accession>A0ABV9Y3C2</accession>
<evidence type="ECO:0000256" key="7">
    <source>
        <dbReference type="SAM" id="MobiDB-lite"/>
    </source>
</evidence>
<dbReference type="PANTHER" id="PTHR43811">
    <property type="entry name" value="FKBP-TYPE PEPTIDYL-PROLYL CIS-TRANS ISOMERASE FKPA"/>
    <property type="match status" value="1"/>
</dbReference>
<proteinExistence type="inferred from homology"/>
<dbReference type="SUPFAM" id="SSF52200">
    <property type="entry name" value="Toll/Interleukin receptor TIR domain"/>
    <property type="match status" value="1"/>
</dbReference>
<keyword evidence="5 6" id="KW-0413">Isomerase</keyword>
<comment type="caution">
    <text evidence="10">The sequence shown here is derived from an EMBL/GenBank/DDBJ whole genome shotgun (WGS) entry which is preliminary data.</text>
</comment>
<dbReference type="InterPro" id="IPR001179">
    <property type="entry name" value="PPIase_FKBP_dom"/>
</dbReference>
<evidence type="ECO:0000259" key="9">
    <source>
        <dbReference type="PROSITE" id="PS50104"/>
    </source>
</evidence>
<keyword evidence="4 6" id="KW-0697">Rotamase</keyword>
<evidence type="ECO:0000256" key="2">
    <source>
        <dbReference type="ARBA" id="ARBA00006577"/>
    </source>
</evidence>
<evidence type="ECO:0000256" key="1">
    <source>
        <dbReference type="ARBA" id="ARBA00000971"/>
    </source>
</evidence>
<feature type="compositionally biased region" description="Low complexity" evidence="7">
    <location>
        <begin position="133"/>
        <end position="160"/>
    </location>
</feature>
<name>A0ABV9Y3C2_9PSEU</name>
<reference evidence="11" key="1">
    <citation type="journal article" date="2019" name="Int. J. Syst. Evol. Microbiol.">
        <title>The Global Catalogue of Microorganisms (GCM) 10K type strain sequencing project: providing services to taxonomists for standard genome sequencing and annotation.</title>
        <authorList>
            <consortium name="The Broad Institute Genomics Platform"/>
            <consortium name="The Broad Institute Genome Sequencing Center for Infectious Disease"/>
            <person name="Wu L."/>
            <person name="Ma J."/>
        </authorList>
    </citation>
    <scope>NUCLEOTIDE SEQUENCE [LARGE SCALE GENOMIC DNA]</scope>
    <source>
        <strain evidence="11">KCTC 12848</strain>
    </source>
</reference>
<dbReference type="InterPro" id="IPR035897">
    <property type="entry name" value="Toll_tir_struct_dom_sf"/>
</dbReference>
<dbReference type="SMART" id="SM00255">
    <property type="entry name" value="TIR"/>
    <property type="match status" value="1"/>
</dbReference>
<evidence type="ECO:0000313" key="11">
    <source>
        <dbReference type="Proteomes" id="UP001595833"/>
    </source>
</evidence>
<dbReference type="InterPro" id="IPR046357">
    <property type="entry name" value="PPIase_dom_sf"/>
</dbReference>